<dbReference type="Proteomes" id="UP000437736">
    <property type="component" value="Unassembled WGS sequence"/>
</dbReference>
<accession>A0ABW9QVE7</accession>
<dbReference type="PANTHER" id="PTHR33392">
    <property type="entry name" value="POLYISOPRENYL-TEICHOIC ACID--PEPTIDOGLYCAN TEICHOIC ACID TRANSFERASE TAGU"/>
    <property type="match status" value="1"/>
</dbReference>
<dbReference type="PANTHER" id="PTHR33392:SF6">
    <property type="entry name" value="POLYISOPRENYL-TEICHOIC ACID--PEPTIDOGLYCAN TEICHOIC ACID TRANSFERASE TAGU"/>
    <property type="match status" value="1"/>
</dbReference>
<dbReference type="Pfam" id="PF13399">
    <property type="entry name" value="LytR_C"/>
    <property type="match status" value="1"/>
</dbReference>
<evidence type="ECO:0000313" key="7">
    <source>
        <dbReference type="Proteomes" id="UP000437736"/>
    </source>
</evidence>
<dbReference type="NCBIfam" id="TIGR00350">
    <property type="entry name" value="lytR_cpsA_psr"/>
    <property type="match status" value="1"/>
</dbReference>
<dbReference type="InterPro" id="IPR004474">
    <property type="entry name" value="LytR_CpsA_psr"/>
</dbReference>
<dbReference type="InterPro" id="IPR027381">
    <property type="entry name" value="LytR/CpsA/Psr_C"/>
</dbReference>
<keyword evidence="3" id="KW-0812">Transmembrane</keyword>
<protein>
    <recommendedName>
        <fullName evidence="8">LytR family transcriptional regulator</fullName>
    </recommendedName>
</protein>
<organism evidence="6 7">
    <name type="scientific">Acidiferrimicrobium australe</name>
    <dbReference type="NCBI Taxonomy" id="2664430"/>
    <lineage>
        <taxon>Bacteria</taxon>
        <taxon>Bacillati</taxon>
        <taxon>Actinomycetota</taxon>
        <taxon>Acidimicrobiia</taxon>
        <taxon>Acidimicrobiales</taxon>
        <taxon>Acidimicrobiaceae</taxon>
        <taxon>Acidiferrimicrobium</taxon>
    </lineage>
</organism>
<dbReference type="Pfam" id="PF03816">
    <property type="entry name" value="LytR_cpsA_psr"/>
    <property type="match status" value="1"/>
</dbReference>
<sequence>MSDPGSAPAGPLHARRPGRASRRFLIAANVVVALLLVASGLVYGYTRYTLGHIHTGSSKGLASAGESGVDRKQGYNGLPPENILLIGNQSRAGQNVNFGNAALNSSPLADVIMLLHLDPRDRTASLLSIPRDLFSPMPAGSPVGSWQKINAALNDGRLGINNLVTAIHDDFGITINHYVEVDFNGFLQTVNALNGIRMDFPERLYDAYSGLDINHTGCQLIHGQQALALVRSRHLQYDPPGVSPSDPAAWPYDPESDLARIVRDHTFVKVLATTAEEKGIGNPVTAANFLSAVTNQLTIDPQLKSELIPLIVRYHTVNPAAAPARTFPVTAVNNYYFDGYNAGDVLFPSEPADLHAIRAWDAGSLPAPVQPRAVEVYDAANTPGLAARTGAALRADGFHVSLEAEGRDPGSVSETVVQYHPGQVPMGIAVLEKLNGAVVMQASKSVPAGTVIVQAGTTFSVQSPTTPTTSTTAPASSTSSTAAGTATSTTTTTTVPSPGGQIPTSAQDQVTPYDPRPC</sequence>
<evidence type="ECO:0000259" key="4">
    <source>
        <dbReference type="Pfam" id="PF03816"/>
    </source>
</evidence>
<feature type="domain" description="Cell envelope-related transcriptional attenuator" evidence="4">
    <location>
        <begin position="109"/>
        <end position="235"/>
    </location>
</feature>
<name>A0ABW9QVE7_9ACTN</name>
<comment type="similarity">
    <text evidence="1">Belongs to the LytR/CpsA/Psr (LCP) family.</text>
</comment>
<dbReference type="Gene3D" id="3.40.630.190">
    <property type="entry name" value="LCP protein"/>
    <property type="match status" value="1"/>
</dbReference>
<gene>
    <name evidence="6" type="ORF">GHK86_12905</name>
</gene>
<feature type="transmembrane region" description="Helical" evidence="3">
    <location>
        <begin position="24"/>
        <end position="45"/>
    </location>
</feature>
<evidence type="ECO:0008006" key="8">
    <source>
        <dbReference type="Google" id="ProtNLM"/>
    </source>
</evidence>
<evidence type="ECO:0000256" key="3">
    <source>
        <dbReference type="SAM" id="Phobius"/>
    </source>
</evidence>
<feature type="region of interest" description="Disordered" evidence="2">
    <location>
        <begin position="460"/>
        <end position="518"/>
    </location>
</feature>
<reference evidence="6 7" key="1">
    <citation type="submission" date="2019-11" db="EMBL/GenBank/DDBJ databases">
        <title>Acidiferrimicrobium australis gen. nov., sp. nov., an acidophilic and obligately heterotrophic, member of the Actinobacteria that catalyses dissimilatory oxido- reduction of iron isolated from metal-rich acidic water in Chile.</title>
        <authorList>
            <person name="Gonzalez D."/>
            <person name="Huber K."/>
            <person name="Hedrich S."/>
            <person name="Rojas-Villalobos C."/>
            <person name="Quatrini R."/>
            <person name="Dinamarca M.A."/>
            <person name="Schwarz A."/>
            <person name="Canales C."/>
            <person name="Nancucheo I."/>
        </authorList>
    </citation>
    <scope>NUCLEOTIDE SEQUENCE [LARGE SCALE GENOMIC DNA]</scope>
    <source>
        <strain evidence="6 7">USS-CCA1</strain>
    </source>
</reference>
<evidence type="ECO:0000313" key="6">
    <source>
        <dbReference type="EMBL" id="MST33616.1"/>
    </source>
</evidence>
<dbReference type="InterPro" id="IPR050922">
    <property type="entry name" value="LytR/CpsA/Psr_CW_biosynth"/>
</dbReference>
<proteinExistence type="inferred from homology"/>
<dbReference type="EMBL" id="WJHE01000664">
    <property type="protein sequence ID" value="MST33616.1"/>
    <property type="molecule type" value="Genomic_DNA"/>
</dbReference>
<evidence type="ECO:0000259" key="5">
    <source>
        <dbReference type="Pfam" id="PF13399"/>
    </source>
</evidence>
<comment type="caution">
    <text evidence="6">The sequence shown here is derived from an EMBL/GenBank/DDBJ whole genome shotgun (WGS) entry which is preliminary data.</text>
</comment>
<keyword evidence="3" id="KW-1133">Transmembrane helix</keyword>
<keyword evidence="3" id="KW-0472">Membrane</keyword>
<feature type="compositionally biased region" description="Low complexity" evidence="2">
    <location>
        <begin position="460"/>
        <end position="498"/>
    </location>
</feature>
<feature type="domain" description="LytR/CpsA/Psr regulator C-terminal" evidence="5">
    <location>
        <begin position="374"/>
        <end position="459"/>
    </location>
</feature>
<dbReference type="Gene3D" id="3.30.70.2390">
    <property type="match status" value="1"/>
</dbReference>
<evidence type="ECO:0000256" key="1">
    <source>
        <dbReference type="ARBA" id="ARBA00006068"/>
    </source>
</evidence>
<evidence type="ECO:0000256" key="2">
    <source>
        <dbReference type="SAM" id="MobiDB-lite"/>
    </source>
</evidence>
<keyword evidence="7" id="KW-1185">Reference proteome</keyword>